<protein>
    <recommendedName>
        <fullName evidence="6">DBF4-type domain-containing protein</fullName>
    </recommendedName>
</protein>
<dbReference type="Pfam" id="PF08630">
    <property type="entry name" value="Dfp1_Him1_M"/>
    <property type="match status" value="1"/>
</dbReference>
<evidence type="ECO:0000313" key="7">
    <source>
        <dbReference type="EMBL" id="CCM00409.1"/>
    </source>
</evidence>
<feature type="region of interest" description="Disordered" evidence="5">
    <location>
        <begin position="121"/>
        <end position="150"/>
    </location>
</feature>
<sequence>MVRKAAASKRGRSPDPAREDTISHDTKRLRSSAESPAPTRDETREEKRERRRVGREQEFKVKYLNAFPNWIFYFDLDTLNPDVVAMREGLERRVSHTGARVEDFFSKDITHLITLEAEDADKENVSRPSQSANPGGLLGSPIRLRGRTGNDAASASMDNLARKAHAFGIKVWSAGKLASVLDRCHVPVAFSATPTSRPISAPKERSLTRLLEDERIHGTTSERDPTQKRHDYKYFSKGVYFVLVEDMRQELATIAAVEFPLYKGRDGKERPSWPILYCHPRARGPFIPYDEKEERRCEKMGKLDRERARDLARRKARLREEERKRRTQAQIQAKQQDLRRSVSLNNLHRRTMYPDPGLVDLDADIGEMDSLNASGYLASGAYMAASGNSVGITSTTGTTSTAGRPSRNIQLPVGLRGRIQQQVVTSRKVAPAGEDKANRMGPPATIPGRQNILRKSKSTNTLRLPKREEGVKPGYCESCRVKFEDFSQHINGRRHRKFAIDDSNFVSLDYVLERVRRRTLSEVEEERRLWYSKIAQSKGQKNAEDAAFSPHDDVRWDEWVDGSEM</sequence>
<dbReference type="GO" id="GO:0043539">
    <property type="term" value="F:protein serine/threonine kinase activator activity"/>
    <property type="evidence" value="ECO:0007669"/>
    <property type="project" value="TreeGrafter"/>
</dbReference>
<dbReference type="InParanoid" id="J4H1V0"/>
<organism evidence="7 8">
    <name type="scientific">Fibroporia radiculosa</name>
    <dbReference type="NCBI Taxonomy" id="599839"/>
    <lineage>
        <taxon>Eukaryota</taxon>
        <taxon>Fungi</taxon>
        <taxon>Dikarya</taxon>
        <taxon>Basidiomycota</taxon>
        <taxon>Agaricomycotina</taxon>
        <taxon>Agaricomycetes</taxon>
        <taxon>Polyporales</taxon>
        <taxon>Fibroporiaceae</taxon>
        <taxon>Fibroporia</taxon>
    </lineage>
</organism>
<dbReference type="OrthoDB" id="21380at2759"/>
<dbReference type="InterPro" id="IPR006572">
    <property type="entry name" value="Znf_DBF"/>
</dbReference>
<dbReference type="SMART" id="SM00586">
    <property type="entry name" value="ZnF_DBF"/>
    <property type="match status" value="1"/>
</dbReference>
<dbReference type="Proteomes" id="UP000006352">
    <property type="component" value="Unassembled WGS sequence"/>
</dbReference>
<dbReference type="AlphaFoldDB" id="J4H1V0"/>
<evidence type="ECO:0000313" key="8">
    <source>
        <dbReference type="Proteomes" id="UP000006352"/>
    </source>
</evidence>
<evidence type="ECO:0000256" key="2">
    <source>
        <dbReference type="ARBA" id="ARBA00022771"/>
    </source>
</evidence>
<feature type="region of interest" description="Disordered" evidence="5">
    <location>
        <begin position="1"/>
        <end position="55"/>
    </location>
</feature>
<dbReference type="HOGENOM" id="CLU_017715_1_0_1"/>
<dbReference type="Gene3D" id="3.40.50.10190">
    <property type="entry name" value="BRCT domain"/>
    <property type="match status" value="1"/>
</dbReference>
<dbReference type="GO" id="GO:0031431">
    <property type="term" value="C:Dbf4-dependent protein kinase complex"/>
    <property type="evidence" value="ECO:0007669"/>
    <property type="project" value="TreeGrafter"/>
</dbReference>
<evidence type="ECO:0000256" key="5">
    <source>
        <dbReference type="SAM" id="MobiDB-lite"/>
    </source>
</evidence>
<evidence type="ECO:0000256" key="4">
    <source>
        <dbReference type="PROSITE-ProRule" id="PRU00600"/>
    </source>
</evidence>
<name>J4H1V0_9APHY</name>
<dbReference type="GO" id="GO:1901987">
    <property type="term" value="P:regulation of cell cycle phase transition"/>
    <property type="evidence" value="ECO:0007669"/>
    <property type="project" value="TreeGrafter"/>
</dbReference>
<dbReference type="GO" id="GO:0008270">
    <property type="term" value="F:zinc ion binding"/>
    <property type="evidence" value="ECO:0007669"/>
    <property type="project" value="UniProtKB-KW"/>
</dbReference>
<evidence type="ECO:0000259" key="6">
    <source>
        <dbReference type="PROSITE" id="PS51265"/>
    </source>
</evidence>
<dbReference type="PANTHER" id="PTHR15375">
    <property type="entry name" value="ACTIVATOR OF S-PHASE KINASE-RELATED"/>
    <property type="match status" value="1"/>
</dbReference>
<keyword evidence="2 4" id="KW-0863">Zinc-finger</keyword>
<keyword evidence="1" id="KW-0479">Metal-binding</keyword>
<dbReference type="GeneID" id="24095320"/>
<keyword evidence="3" id="KW-0862">Zinc</keyword>
<accession>J4H1V0</accession>
<dbReference type="PANTHER" id="PTHR15375:SF26">
    <property type="entry name" value="PROTEIN CHIFFON"/>
    <property type="match status" value="1"/>
</dbReference>
<proteinExistence type="predicted"/>
<dbReference type="Gene3D" id="6.10.250.3410">
    <property type="entry name" value="DBF zinc finger"/>
    <property type="match status" value="1"/>
</dbReference>
<dbReference type="InterPro" id="IPR051590">
    <property type="entry name" value="Replication_Regulatory_Kinase"/>
</dbReference>
<dbReference type="FunCoup" id="J4H1V0">
    <property type="interactions" value="78"/>
</dbReference>
<dbReference type="RefSeq" id="XP_012179692.1">
    <property type="nucleotide sequence ID" value="XM_012324302.1"/>
</dbReference>
<evidence type="ECO:0000256" key="3">
    <source>
        <dbReference type="ARBA" id="ARBA00022833"/>
    </source>
</evidence>
<reference evidence="7 8" key="1">
    <citation type="journal article" date="2012" name="Appl. Environ. Microbiol.">
        <title>Short-read sequencing for genomic analysis of the brown rot fungus Fibroporia radiculosa.</title>
        <authorList>
            <person name="Tang J.D."/>
            <person name="Perkins A.D."/>
            <person name="Sonstegard T.S."/>
            <person name="Schroeder S.G."/>
            <person name="Burgess S.C."/>
            <person name="Diehl S.V."/>
        </authorList>
    </citation>
    <scope>NUCLEOTIDE SEQUENCE [LARGE SCALE GENOMIC DNA]</scope>
    <source>
        <strain evidence="7 8">TFFH 294</strain>
    </source>
</reference>
<dbReference type="Pfam" id="PF07535">
    <property type="entry name" value="zf-DBF"/>
    <property type="match status" value="1"/>
</dbReference>
<dbReference type="STRING" id="599839.J4H1V0"/>
<feature type="compositionally biased region" description="Basic and acidic residues" evidence="5">
    <location>
        <begin position="39"/>
        <end position="55"/>
    </location>
</feature>
<dbReference type="FunFam" id="6.10.250.3410:FF:000001">
    <property type="entry name" value="Protein DBF4 homolog A"/>
    <property type="match status" value="1"/>
</dbReference>
<dbReference type="EMBL" id="HE796981">
    <property type="protein sequence ID" value="CCM00409.1"/>
    <property type="molecule type" value="Genomic_DNA"/>
</dbReference>
<dbReference type="PROSITE" id="PS51265">
    <property type="entry name" value="ZF_DBF4"/>
    <property type="match status" value="1"/>
</dbReference>
<evidence type="ECO:0000256" key="1">
    <source>
        <dbReference type="ARBA" id="ARBA00022723"/>
    </source>
</evidence>
<feature type="compositionally biased region" description="Basic and acidic residues" evidence="5">
    <location>
        <begin position="12"/>
        <end position="28"/>
    </location>
</feature>
<dbReference type="GO" id="GO:0010571">
    <property type="term" value="P:positive regulation of nuclear cell cycle DNA replication"/>
    <property type="evidence" value="ECO:0007669"/>
    <property type="project" value="TreeGrafter"/>
</dbReference>
<feature type="domain" description="DBF4-type" evidence="6">
    <location>
        <begin position="469"/>
        <end position="518"/>
    </location>
</feature>
<dbReference type="InterPro" id="IPR013939">
    <property type="entry name" value="Regulatory_Dfp1/Him1"/>
</dbReference>
<keyword evidence="8" id="KW-1185">Reference proteome</keyword>
<feature type="region of interest" description="Disordered" evidence="5">
    <location>
        <begin position="428"/>
        <end position="449"/>
    </location>
</feature>
<gene>
    <name evidence="7" type="ORF">FIBRA_02439</name>
</gene>
<dbReference type="GO" id="GO:0003676">
    <property type="term" value="F:nucleic acid binding"/>
    <property type="evidence" value="ECO:0007669"/>
    <property type="project" value="InterPro"/>
</dbReference>
<feature type="compositionally biased region" description="Basic residues" evidence="5">
    <location>
        <begin position="1"/>
        <end position="11"/>
    </location>
</feature>
<dbReference type="InterPro" id="IPR038545">
    <property type="entry name" value="Znf_DBF_sf"/>
</dbReference>
<dbReference type="InterPro" id="IPR036420">
    <property type="entry name" value="BRCT_dom_sf"/>
</dbReference>